<keyword evidence="1" id="KW-0694">RNA-binding</keyword>
<accession>A0A644Z7A6</accession>
<dbReference type="SUPFAM" id="SSF50182">
    <property type="entry name" value="Sm-like ribonucleoproteins"/>
    <property type="match status" value="1"/>
</dbReference>
<comment type="caution">
    <text evidence="5">The sequence shown here is derived from an EMBL/GenBank/DDBJ whole genome shotgun (WGS) entry which is preliminary data.</text>
</comment>
<dbReference type="InterPro" id="IPR047575">
    <property type="entry name" value="Sm"/>
</dbReference>
<dbReference type="GO" id="GO:0005829">
    <property type="term" value="C:cytosol"/>
    <property type="evidence" value="ECO:0007669"/>
    <property type="project" value="TreeGrafter"/>
</dbReference>
<dbReference type="GO" id="GO:0043487">
    <property type="term" value="P:regulation of RNA stability"/>
    <property type="evidence" value="ECO:0007669"/>
    <property type="project" value="TreeGrafter"/>
</dbReference>
<evidence type="ECO:0000259" key="4">
    <source>
        <dbReference type="PROSITE" id="PS52002"/>
    </source>
</evidence>
<evidence type="ECO:0000256" key="1">
    <source>
        <dbReference type="ARBA" id="ARBA00022884"/>
    </source>
</evidence>
<evidence type="ECO:0000313" key="5">
    <source>
        <dbReference type="EMBL" id="MPM34603.1"/>
    </source>
</evidence>
<dbReference type="Gene3D" id="2.30.30.100">
    <property type="match status" value="1"/>
</dbReference>
<dbReference type="PANTHER" id="PTHR34772:SF1">
    <property type="entry name" value="RNA-BINDING PROTEIN HFQ"/>
    <property type="match status" value="1"/>
</dbReference>
<feature type="compositionally biased region" description="Basic and acidic residues" evidence="3">
    <location>
        <begin position="11"/>
        <end position="21"/>
    </location>
</feature>
<dbReference type="PANTHER" id="PTHR34772">
    <property type="entry name" value="RNA-BINDING PROTEIN HFQ"/>
    <property type="match status" value="1"/>
</dbReference>
<feature type="region of interest" description="Disordered" evidence="3">
    <location>
        <begin position="1"/>
        <end position="21"/>
    </location>
</feature>
<dbReference type="GO" id="GO:0045974">
    <property type="term" value="P:regulation of translation, ncRNA-mediated"/>
    <property type="evidence" value="ECO:0007669"/>
    <property type="project" value="TreeGrafter"/>
</dbReference>
<evidence type="ECO:0000256" key="3">
    <source>
        <dbReference type="SAM" id="MobiDB-lite"/>
    </source>
</evidence>
<dbReference type="AlphaFoldDB" id="A0A644Z7A6"/>
<protein>
    <submittedName>
        <fullName evidence="5">RNA-binding protein Hfq</fullName>
    </submittedName>
</protein>
<dbReference type="GO" id="GO:0003723">
    <property type="term" value="F:RNA binding"/>
    <property type="evidence" value="ECO:0007669"/>
    <property type="project" value="UniProtKB-KW"/>
</dbReference>
<organism evidence="5">
    <name type="scientific">bioreactor metagenome</name>
    <dbReference type="NCBI Taxonomy" id="1076179"/>
    <lineage>
        <taxon>unclassified sequences</taxon>
        <taxon>metagenomes</taxon>
        <taxon>ecological metagenomes</taxon>
    </lineage>
</organism>
<proteinExistence type="predicted"/>
<gene>
    <name evidence="5" type="primary">hfq_10</name>
    <name evidence="5" type="ORF">SDC9_81189</name>
</gene>
<dbReference type="GO" id="GO:0006355">
    <property type="term" value="P:regulation of DNA-templated transcription"/>
    <property type="evidence" value="ECO:0007669"/>
    <property type="project" value="InterPro"/>
</dbReference>
<sequence>MKPCYPAMPPADRDHVRDGREGKDMKLQDVFLNYCRREKVEVTVQLLDRTNRQGQIVGFDYSSIILEDEGRQYLVYKSAIVAVNPRQVVNYIFNDSYRTDWSKGHAEYTAYLA</sequence>
<evidence type="ECO:0000256" key="2">
    <source>
        <dbReference type="ARBA" id="ARBA00023016"/>
    </source>
</evidence>
<feature type="domain" description="Sm" evidence="4">
    <location>
        <begin position="29"/>
        <end position="89"/>
    </location>
</feature>
<dbReference type="InterPro" id="IPR010920">
    <property type="entry name" value="LSM_dom_sf"/>
</dbReference>
<dbReference type="PROSITE" id="PS52002">
    <property type="entry name" value="SM"/>
    <property type="match status" value="1"/>
</dbReference>
<dbReference type="InterPro" id="IPR005001">
    <property type="entry name" value="Hfq"/>
</dbReference>
<name>A0A644Z7A6_9ZZZZ</name>
<keyword evidence="2" id="KW-0346">Stress response</keyword>
<dbReference type="Pfam" id="PF17209">
    <property type="entry name" value="Hfq"/>
    <property type="match status" value="1"/>
</dbReference>
<dbReference type="EMBL" id="VSSQ01007023">
    <property type="protein sequence ID" value="MPM34603.1"/>
    <property type="molecule type" value="Genomic_DNA"/>
</dbReference>
<reference evidence="5" key="1">
    <citation type="submission" date="2019-08" db="EMBL/GenBank/DDBJ databases">
        <authorList>
            <person name="Kucharzyk K."/>
            <person name="Murdoch R.W."/>
            <person name="Higgins S."/>
            <person name="Loffler F."/>
        </authorList>
    </citation>
    <scope>NUCLEOTIDE SEQUENCE</scope>
</reference>